<dbReference type="Gene3D" id="2.30.42.10">
    <property type="match status" value="3"/>
</dbReference>
<dbReference type="Pfam" id="PF00595">
    <property type="entry name" value="PDZ"/>
    <property type="match status" value="2"/>
</dbReference>
<dbReference type="GO" id="GO:0005102">
    <property type="term" value="F:signaling receptor binding"/>
    <property type="evidence" value="ECO:0007669"/>
    <property type="project" value="TreeGrafter"/>
</dbReference>
<dbReference type="CDD" id="cd06768">
    <property type="entry name" value="PDZ_NHERF-like"/>
    <property type="match status" value="3"/>
</dbReference>
<protein>
    <recommendedName>
        <fullName evidence="4">PDZ domain-containing protein</fullName>
    </recommendedName>
</protein>
<dbReference type="GO" id="GO:0016324">
    <property type="term" value="C:apical plasma membrane"/>
    <property type="evidence" value="ECO:0007669"/>
    <property type="project" value="TreeGrafter"/>
</dbReference>
<dbReference type="PANTHER" id="PTHR14191:SF20">
    <property type="entry name" value="NA(+)_H(+) EXCHANGE REGULATORY COFACTOR NHE-RF4"/>
    <property type="match status" value="1"/>
</dbReference>
<evidence type="ECO:0000256" key="1">
    <source>
        <dbReference type="ARBA" id="ARBA00004236"/>
    </source>
</evidence>
<reference evidence="5" key="1">
    <citation type="thesis" date="2020" institute="ProQuest LLC" country="789 East Eisenhower Parkway, Ann Arbor, MI, USA">
        <title>Comparative Genomics and Chromosome Evolution.</title>
        <authorList>
            <person name="Mudd A.B."/>
        </authorList>
    </citation>
    <scope>NUCLEOTIDE SEQUENCE</scope>
    <source>
        <strain evidence="5">237g6f4</strain>
        <tissue evidence="5">Blood</tissue>
    </source>
</reference>
<sequence length="417" mass="45979">SSWKKRNKWIREGVERGCTLHLRKDHPRRRNEETFSLSSWMMEPPDTASPKADGMMPHFMNLAASTHYTGIEQGFELTMKFPFNPKLGIDNPALCLGEDPGTDPEPAARVCVLRKDADGNFGFHLQMELERDGHIIRQVIPGGAAHLAGLKDGDQLLQINGEYVHEQEHIRVVQKIKASGSRLSLTILDDASYEKLRTDKISPVSILTNYLPESCPRPRLCLVRNEGRGFGFTTSATGGVRGTFLLTVEDGGAAEKAGVPQGARLLEVNGESIVSFTMSQLAKKLQQSGSRVVLLVLESSAWDEYESRGITPSIVFADTSSLPYQPRKLHLVRCPQGYGFLLRQEKCIGGQGQFLRELDPGLPAEVAGMREGDRLLGVNGQSVEGLQHEDIVSLIQASGKQVTLLVISNEGDRFYSE</sequence>
<dbReference type="AlphaFoldDB" id="A0AAV7BBD0"/>
<dbReference type="Proteomes" id="UP000824782">
    <property type="component" value="Unassembled WGS sequence"/>
</dbReference>
<comment type="caution">
    <text evidence="5">The sequence shown here is derived from an EMBL/GenBank/DDBJ whole genome shotgun (WGS) entry which is preliminary data.</text>
</comment>
<proteinExistence type="predicted"/>
<evidence type="ECO:0000259" key="4">
    <source>
        <dbReference type="PROSITE" id="PS50106"/>
    </source>
</evidence>
<feature type="domain" description="PDZ" evidence="4">
    <location>
        <begin position="328"/>
        <end position="410"/>
    </location>
</feature>
<dbReference type="SMART" id="SM00228">
    <property type="entry name" value="PDZ"/>
    <property type="match status" value="3"/>
</dbReference>
<evidence type="ECO:0000313" key="5">
    <source>
        <dbReference type="EMBL" id="KAG8569767.1"/>
    </source>
</evidence>
<accession>A0AAV7BBD0</accession>
<dbReference type="EMBL" id="WNYA01000006">
    <property type="protein sequence ID" value="KAG8569767.1"/>
    <property type="molecule type" value="Genomic_DNA"/>
</dbReference>
<evidence type="ECO:0000256" key="2">
    <source>
        <dbReference type="ARBA" id="ARBA00022475"/>
    </source>
</evidence>
<keyword evidence="2" id="KW-0472">Membrane</keyword>
<feature type="domain" description="PDZ" evidence="4">
    <location>
        <begin position="110"/>
        <end position="191"/>
    </location>
</feature>
<keyword evidence="3" id="KW-0677">Repeat</keyword>
<organism evidence="5 6">
    <name type="scientific">Engystomops pustulosus</name>
    <name type="common">Tungara frog</name>
    <name type="synonym">Physalaemus pustulosus</name>
    <dbReference type="NCBI Taxonomy" id="76066"/>
    <lineage>
        <taxon>Eukaryota</taxon>
        <taxon>Metazoa</taxon>
        <taxon>Chordata</taxon>
        <taxon>Craniata</taxon>
        <taxon>Vertebrata</taxon>
        <taxon>Euteleostomi</taxon>
        <taxon>Amphibia</taxon>
        <taxon>Batrachia</taxon>
        <taxon>Anura</taxon>
        <taxon>Neobatrachia</taxon>
        <taxon>Hyloidea</taxon>
        <taxon>Leptodactylidae</taxon>
        <taxon>Leiuperinae</taxon>
        <taxon>Engystomops</taxon>
    </lineage>
</organism>
<dbReference type="InterPro" id="IPR036034">
    <property type="entry name" value="PDZ_sf"/>
</dbReference>
<keyword evidence="6" id="KW-1185">Reference proteome</keyword>
<feature type="domain" description="PDZ" evidence="4">
    <location>
        <begin position="219"/>
        <end position="300"/>
    </location>
</feature>
<dbReference type="Pfam" id="PF17820">
    <property type="entry name" value="PDZ_6"/>
    <property type="match status" value="1"/>
</dbReference>
<comment type="subcellular location">
    <subcellularLocation>
        <location evidence="1">Cell membrane</location>
    </subcellularLocation>
</comment>
<evidence type="ECO:0000313" key="6">
    <source>
        <dbReference type="Proteomes" id="UP000824782"/>
    </source>
</evidence>
<dbReference type="GO" id="GO:0043495">
    <property type="term" value="F:protein-membrane adaptor activity"/>
    <property type="evidence" value="ECO:0007669"/>
    <property type="project" value="TreeGrafter"/>
</dbReference>
<dbReference type="InterPro" id="IPR051067">
    <property type="entry name" value="NHER"/>
</dbReference>
<name>A0AAV7BBD0_ENGPU</name>
<evidence type="ECO:0000256" key="3">
    <source>
        <dbReference type="ARBA" id="ARBA00022737"/>
    </source>
</evidence>
<feature type="non-terminal residue" evidence="5">
    <location>
        <position position="417"/>
    </location>
</feature>
<dbReference type="InterPro" id="IPR001478">
    <property type="entry name" value="PDZ"/>
</dbReference>
<gene>
    <name evidence="5" type="ORF">GDO81_014536</name>
</gene>
<dbReference type="InterPro" id="IPR041489">
    <property type="entry name" value="PDZ_6"/>
</dbReference>
<dbReference type="GO" id="GO:0072659">
    <property type="term" value="P:protein localization to plasma membrane"/>
    <property type="evidence" value="ECO:0007669"/>
    <property type="project" value="TreeGrafter"/>
</dbReference>
<keyword evidence="2" id="KW-1003">Cell membrane</keyword>
<dbReference type="PROSITE" id="PS50106">
    <property type="entry name" value="PDZ"/>
    <property type="match status" value="3"/>
</dbReference>
<dbReference type="PANTHER" id="PTHR14191">
    <property type="entry name" value="PDZ DOMAIN CONTAINING PROTEIN"/>
    <property type="match status" value="1"/>
</dbReference>
<feature type="non-terminal residue" evidence="5">
    <location>
        <position position="1"/>
    </location>
</feature>
<dbReference type="SUPFAM" id="SSF50156">
    <property type="entry name" value="PDZ domain-like"/>
    <property type="match status" value="3"/>
</dbReference>